<comment type="caution">
    <text evidence="8">The sequence shown here is derived from an EMBL/GenBank/DDBJ whole genome shotgun (WGS) entry which is preliminary data.</text>
</comment>
<dbReference type="InterPro" id="IPR018201">
    <property type="entry name" value="Ketoacyl_synth_AS"/>
</dbReference>
<dbReference type="InterPro" id="IPR050091">
    <property type="entry name" value="PKS_NRPS_Biosynth_Enz"/>
</dbReference>
<dbReference type="InterPro" id="IPR006162">
    <property type="entry name" value="Ppantetheine_attach_site"/>
</dbReference>
<dbReference type="Gene3D" id="3.40.50.720">
    <property type="entry name" value="NAD(P)-binding Rossmann-like Domain"/>
    <property type="match status" value="1"/>
</dbReference>
<dbReference type="RefSeq" id="WP_167998794.1">
    <property type="nucleotide sequence ID" value="NZ_JAATEM010000072.1"/>
</dbReference>
<feature type="non-terminal residue" evidence="8">
    <location>
        <position position="1"/>
    </location>
</feature>
<dbReference type="SMART" id="SM01294">
    <property type="entry name" value="PKS_PP_betabranch"/>
    <property type="match status" value="1"/>
</dbReference>
<dbReference type="SUPFAM" id="SSF47336">
    <property type="entry name" value="ACP-like"/>
    <property type="match status" value="1"/>
</dbReference>
<dbReference type="Proteomes" id="UP000730591">
    <property type="component" value="Unassembled WGS sequence"/>
</dbReference>
<proteinExistence type="predicted"/>
<evidence type="ECO:0000259" key="7">
    <source>
        <dbReference type="PROSITE" id="PS52004"/>
    </source>
</evidence>
<feature type="non-terminal residue" evidence="8">
    <location>
        <position position="984"/>
    </location>
</feature>
<dbReference type="InterPro" id="IPR016039">
    <property type="entry name" value="Thiolase-like"/>
</dbReference>
<dbReference type="SMART" id="SM00825">
    <property type="entry name" value="PKS_KS"/>
    <property type="match status" value="1"/>
</dbReference>
<dbReference type="InterPro" id="IPR014031">
    <property type="entry name" value="Ketoacyl_synth_C"/>
</dbReference>
<keyword evidence="5" id="KW-0012">Acyltransferase</keyword>
<evidence type="ECO:0000256" key="3">
    <source>
        <dbReference type="ARBA" id="ARBA00022679"/>
    </source>
</evidence>
<evidence type="ECO:0000313" key="8">
    <source>
        <dbReference type="EMBL" id="NJP53986.1"/>
    </source>
</evidence>
<organism evidence="8 9">
    <name type="scientific">Streptomyces composti</name>
    <dbReference type="NCBI Taxonomy" id="2720025"/>
    <lineage>
        <taxon>Bacteria</taxon>
        <taxon>Bacillati</taxon>
        <taxon>Actinomycetota</taxon>
        <taxon>Actinomycetes</taxon>
        <taxon>Kitasatosporales</taxon>
        <taxon>Streptomycetaceae</taxon>
        <taxon>Streptomyces</taxon>
    </lineage>
</organism>
<dbReference type="SUPFAM" id="SSF53901">
    <property type="entry name" value="Thiolase-like"/>
    <property type="match status" value="1"/>
</dbReference>
<evidence type="ECO:0000256" key="1">
    <source>
        <dbReference type="ARBA" id="ARBA00022450"/>
    </source>
</evidence>
<dbReference type="SUPFAM" id="SSF51735">
    <property type="entry name" value="NAD(P)-binding Rossmann-fold domains"/>
    <property type="match status" value="2"/>
</dbReference>
<sequence length="984" mass="102326">NGTPVDWQAFFTGRGNTPRRVDLPTYAFQRCRYWLDARSGRREQTGGSPVDGWRYRVVWRPMPDASDTPELTGDWLLLLPAGHESRPLVRDVVRALESGHGAARQVVLDTAVADRERFAEQLRDARAEFDAPVTGVLSLLALADADGEEEAGTVAPTLALVQALGDAGVEAPLWCATQGAVTTGGSDPLAHPAQAQVWGLGQVAALEHPDRWGGLVDLPEQLDERGGSHLRAVLAAAPGGEDQVAVREAGVLARRLTRAAGSSGTGWQPRGTVLITGGTGALGAHVARWAAENGAEQLVLASRRGGEAPGATALGDELAAFGVTVTFAACDVSDPESVRALVAEHPGLTAVVHTAGSLDDGVLDHLTADRLDHVLRPKATAAALLDRYTRHLDLDAFVLFSSAAATFGNEGQANYAAANAHLDALAQRRHALGLPATSVAWGAWADSGMATGHAAAEQLHRSGFPPMSPDLALTTLAQAVGHGTPAVTVADIDWARFVPAYTAARPSPLISDLADVRDLRAAAGPAVSGGAQRAEESSLAGQLAALTAPQREELVLELVRTQAALVLGHAGPQSVAPNRAFKELGFDSLGAVQLRNRLNAATGLRLTTSVIFDYPTATELARHVLGEFPGLGGDTAAAGQVATPGAPVADDDPIAIVAMSCRFPGGIRTPEQLWALLAAGGDAVAPFPADRGWDLEALYDADPDRSGTSYVREGAFLQGVSEFDAAFFGINPREALAMDPQQRLLLETSWEAFERAGIDPKSLRGSKAGVFVGSNGQDYATLLRQVPETVEGYLGTGIAGSVASGRVAYTLGLEGPAVTVDTACSSSLVALHMAAQSLRSGECSLALAGGVTVMSTPEVFVEFSRQRGLAPDARVKAFAEAADGTGWGEGVGMLLLERLSDAERHGHPVLGIVRGTAVNQDGASNGLTAPNGPSQQRVIRQALANAGLTPEQVDAVEAHGTGTTLGDPIEAQALLATYGQDRPT</sequence>
<evidence type="ECO:0000259" key="6">
    <source>
        <dbReference type="PROSITE" id="PS50075"/>
    </source>
</evidence>
<keyword evidence="9" id="KW-1185">Reference proteome</keyword>
<dbReference type="PROSITE" id="PS00606">
    <property type="entry name" value="KS3_1"/>
    <property type="match status" value="1"/>
</dbReference>
<dbReference type="Pfam" id="PF02801">
    <property type="entry name" value="Ketoacyl-synt_C"/>
    <property type="match status" value="1"/>
</dbReference>
<evidence type="ECO:0000256" key="4">
    <source>
        <dbReference type="ARBA" id="ARBA00023268"/>
    </source>
</evidence>
<dbReference type="EMBL" id="JAATEM010000072">
    <property type="protein sequence ID" value="NJP53986.1"/>
    <property type="molecule type" value="Genomic_DNA"/>
</dbReference>
<dbReference type="Gene3D" id="3.30.70.3290">
    <property type="match status" value="1"/>
</dbReference>
<dbReference type="InterPro" id="IPR013968">
    <property type="entry name" value="PKS_KR"/>
</dbReference>
<reference evidence="8 9" key="1">
    <citation type="submission" date="2020-03" db="EMBL/GenBank/DDBJ databases">
        <title>WGS of actinomycetes isolated from Thailand.</title>
        <authorList>
            <person name="Thawai C."/>
        </authorList>
    </citation>
    <scope>NUCLEOTIDE SEQUENCE [LARGE SCALE GENOMIC DNA]</scope>
    <source>
        <strain evidence="8 9">SBST2-5</strain>
    </source>
</reference>
<dbReference type="Gene3D" id="3.40.47.10">
    <property type="match status" value="1"/>
</dbReference>
<keyword evidence="3" id="KW-0808">Transferase</keyword>
<dbReference type="PROSITE" id="PS00012">
    <property type="entry name" value="PHOSPHOPANTETHEINE"/>
    <property type="match status" value="1"/>
</dbReference>
<evidence type="ECO:0000256" key="2">
    <source>
        <dbReference type="ARBA" id="ARBA00022553"/>
    </source>
</evidence>
<dbReference type="SMART" id="SM00822">
    <property type="entry name" value="PKS_KR"/>
    <property type="match status" value="1"/>
</dbReference>
<dbReference type="InterPro" id="IPR020806">
    <property type="entry name" value="PKS_PP-bd"/>
</dbReference>
<keyword evidence="2" id="KW-0597">Phosphoprotein</keyword>
<dbReference type="Pfam" id="PF00550">
    <property type="entry name" value="PP-binding"/>
    <property type="match status" value="1"/>
</dbReference>
<gene>
    <name evidence="8" type="ORF">HCJ93_28965</name>
</gene>
<feature type="domain" description="Ketosynthase family 3 (KS3)" evidence="7">
    <location>
        <begin position="651"/>
        <end position="984"/>
    </location>
</feature>
<dbReference type="InterPro" id="IPR009081">
    <property type="entry name" value="PP-bd_ACP"/>
</dbReference>
<keyword evidence="1" id="KW-0596">Phosphopantetheine</keyword>
<dbReference type="CDD" id="cd08952">
    <property type="entry name" value="KR_1_SDR_x"/>
    <property type="match status" value="1"/>
</dbReference>
<dbReference type="PROSITE" id="PS52004">
    <property type="entry name" value="KS3_2"/>
    <property type="match status" value="1"/>
</dbReference>
<evidence type="ECO:0000313" key="9">
    <source>
        <dbReference type="Proteomes" id="UP000730591"/>
    </source>
</evidence>
<dbReference type="PROSITE" id="PS50075">
    <property type="entry name" value="CARRIER"/>
    <property type="match status" value="1"/>
</dbReference>
<dbReference type="InterPro" id="IPR020841">
    <property type="entry name" value="PKS_Beta-ketoAc_synthase_dom"/>
</dbReference>
<feature type="domain" description="Carrier" evidence="6">
    <location>
        <begin position="553"/>
        <end position="628"/>
    </location>
</feature>
<evidence type="ECO:0000256" key="5">
    <source>
        <dbReference type="ARBA" id="ARBA00023315"/>
    </source>
</evidence>
<dbReference type="Pfam" id="PF00109">
    <property type="entry name" value="ketoacyl-synt"/>
    <property type="match status" value="1"/>
</dbReference>
<dbReference type="InterPro" id="IPR014030">
    <property type="entry name" value="Ketoacyl_synth_N"/>
</dbReference>
<dbReference type="PANTHER" id="PTHR43775">
    <property type="entry name" value="FATTY ACID SYNTHASE"/>
    <property type="match status" value="1"/>
</dbReference>
<dbReference type="InterPro" id="IPR036736">
    <property type="entry name" value="ACP-like_sf"/>
</dbReference>
<keyword evidence="4" id="KW-0511">Multifunctional enzyme</keyword>
<dbReference type="CDD" id="cd00833">
    <property type="entry name" value="PKS"/>
    <property type="match status" value="1"/>
</dbReference>
<accession>A0ABX1AKA3</accession>
<dbReference type="Pfam" id="PF08659">
    <property type="entry name" value="KR"/>
    <property type="match status" value="1"/>
</dbReference>
<name>A0ABX1AKA3_9ACTN</name>
<dbReference type="InterPro" id="IPR036291">
    <property type="entry name" value="NAD(P)-bd_dom_sf"/>
</dbReference>
<dbReference type="SMART" id="SM00823">
    <property type="entry name" value="PKS_PP"/>
    <property type="match status" value="1"/>
</dbReference>
<dbReference type="InterPro" id="IPR057326">
    <property type="entry name" value="KR_dom"/>
</dbReference>
<protein>
    <submittedName>
        <fullName evidence="8">SDR family NAD(P)-dependent oxidoreductase</fullName>
    </submittedName>
</protein>
<dbReference type="PANTHER" id="PTHR43775:SF51">
    <property type="entry name" value="INACTIVE PHENOLPHTHIOCEROL SYNTHESIS POLYKETIDE SYNTHASE TYPE I PKS1-RELATED"/>
    <property type="match status" value="1"/>
</dbReference>
<dbReference type="Gene3D" id="1.10.1200.10">
    <property type="entry name" value="ACP-like"/>
    <property type="match status" value="1"/>
</dbReference>